<comment type="similarity">
    <text evidence="5">Belongs to the HIPP family.</text>
</comment>
<evidence type="ECO:0000259" key="6">
    <source>
        <dbReference type="PROSITE" id="PS50846"/>
    </source>
</evidence>
<gene>
    <name evidence="7" type="ORF">CB5_LOCUS23313</name>
</gene>
<keyword evidence="4" id="KW-0636">Prenylation</keyword>
<proteinExistence type="inferred from homology"/>
<dbReference type="EMBL" id="LR862134">
    <property type="protein sequence ID" value="CAD1840102.1"/>
    <property type="molecule type" value="Genomic_DNA"/>
</dbReference>
<protein>
    <recommendedName>
        <fullName evidence="6">HMA domain-containing protein</fullName>
    </recommendedName>
</protein>
<evidence type="ECO:0000256" key="5">
    <source>
        <dbReference type="ARBA" id="ARBA00024045"/>
    </source>
</evidence>
<organism evidence="7">
    <name type="scientific">Ananas comosus var. bracteatus</name>
    <name type="common">red pineapple</name>
    <dbReference type="NCBI Taxonomy" id="296719"/>
    <lineage>
        <taxon>Eukaryota</taxon>
        <taxon>Viridiplantae</taxon>
        <taxon>Streptophyta</taxon>
        <taxon>Embryophyta</taxon>
        <taxon>Tracheophyta</taxon>
        <taxon>Spermatophyta</taxon>
        <taxon>Magnoliopsida</taxon>
        <taxon>Liliopsida</taxon>
        <taxon>Poales</taxon>
        <taxon>Bromeliaceae</taxon>
        <taxon>Bromelioideae</taxon>
        <taxon>Ananas</taxon>
    </lineage>
</organism>
<dbReference type="AlphaFoldDB" id="A0A6V7QAF5"/>
<dbReference type="PANTHER" id="PTHR45811:SF33">
    <property type="entry name" value="HEAVY METAL-ASSOCIATED ISOPRENYLATED PLANT PROTEIN 2-RELATED"/>
    <property type="match status" value="1"/>
</dbReference>
<dbReference type="InterPro" id="IPR051863">
    <property type="entry name" value="HIPP"/>
</dbReference>
<dbReference type="GO" id="GO:0046872">
    <property type="term" value="F:metal ion binding"/>
    <property type="evidence" value="ECO:0007669"/>
    <property type="project" value="UniProtKB-KW"/>
</dbReference>
<evidence type="ECO:0000256" key="4">
    <source>
        <dbReference type="ARBA" id="ARBA00023289"/>
    </source>
</evidence>
<sequence>MKKIVLKVDIVCGKCRTRILATVAKLCGRVKSMELDEEKCTLTVVGDVDPVLIVNALRKSKKCAVIESVGPDKEPEKAPEKPKPTCRHTMSPKATCRHKIVLKVSIVCSKCKTTILQAVAKLDGAKEGEKGADVVSVGDNKDKKKEEEKCKELALCCAACRTMGFGSFRSFPSKLVYVEEPSSGCTII</sequence>
<evidence type="ECO:0000256" key="1">
    <source>
        <dbReference type="ARBA" id="ARBA00022481"/>
    </source>
</evidence>
<evidence type="ECO:0000256" key="3">
    <source>
        <dbReference type="ARBA" id="ARBA00023288"/>
    </source>
</evidence>
<feature type="domain" description="HMA" evidence="6">
    <location>
        <begin position="1"/>
        <end position="65"/>
    </location>
</feature>
<dbReference type="PROSITE" id="PS50846">
    <property type="entry name" value="HMA_2"/>
    <property type="match status" value="1"/>
</dbReference>
<reference evidence="7" key="1">
    <citation type="submission" date="2020-07" db="EMBL/GenBank/DDBJ databases">
        <authorList>
            <person name="Lin J."/>
        </authorList>
    </citation>
    <scope>NUCLEOTIDE SEQUENCE</scope>
</reference>
<accession>A0A6V7QAF5</accession>
<dbReference type="InterPro" id="IPR006121">
    <property type="entry name" value="HMA_dom"/>
</dbReference>
<evidence type="ECO:0000313" key="7">
    <source>
        <dbReference type="EMBL" id="CAD1840102.1"/>
    </source>
</evidence>
<keyword evidence="3" id="KW-0449">Lipoprotein</keyword>
<evidence type="ECO:0000256" key="2">
    <source>
        <dbReference type="ARBA" id="ARBA00022723"/>
    </source>
</evidence>
<dbReference type="PANTHER" id="PTHR45811">
    <property type="entry name" value="COPPER TRANSPORT PROTEIN FAMILY-RELATED"/>
    <property type="match status" value="1"/>
</dbReference>
<name>A0A6V7QAF5_ANACO</name>
<keyword evidence="1" id="KW-0488">Methylation</keyword>
<keyword evidence="2" id="KW-0479">Metal-binding</keyword>
<dbReference type="Gene3D" id="3.30.70.100">
    <property type="match status" value="1"/>
</dbReference>
<dbReference type="SUPFAM" id="SSF55008">
    <property type="entry name" value="HMA, heavy metal-associated domain"/>
    <property type="match status" value="1"/>
</dbReference>
<dbReference type="InterPro" id="IPR036163">
    <property type="entry name" value="HMA_dom_sf"/>
</dbReference>